<dbReference type="EMBL" id="FORP01000008">
    <property type="protein sequence ID" value="SFJ76664.1"/>
    <property type="molecule type" value="Genomic_DNA"/>
</dbReference>
<name>A0A1I3TZG0_9PSEU</name>
<protein>
    <submittedName>
        <fullName evidence="1">Uncharacterized protein</fullName>
    </submittedName>
</protein>
<evidence type="ECO:0000313" key="1">
    <source>
        <dbReference type="EMBL" id="SFJ76664.1"/>
    </source>
</evidence>
<gene>
    <name evidence="1" type="ORF">SAMN05421835_108186</name>
</gene>
<sequence length="80" mass="8833">MSKAHKHALTQLRQAEQAVGEWIDVIRETAEARTGSTAPEVLITDALYGQALELFDALWDAVQAFSAQAWLIDRQAGVRP</sequence>
<dbReference type="RefSeq" id="WP_091508201.1">
    <property type="nucleotide sequence ID" value="NZ_FORP01000008.1"/>
</dbReference>
<reference evidence="1 2" key="1">
    <citation type="submission" date="2016-10" db="EMBL/GenBank/DDBJ databases">
        <authorList>
            <person name="de Groot N.N."/>
        </authorList>
    </citation>
    <scope>NUCLEOTIDE SEQUENCE [LARGE SCALE GENOMIC DNA]</scope>
    <source>
        <strain evidence="1 2">DSM 44468</strain>
    </source>
</reference>
<evidence type="ECO:0000313" key="2">
    <source>
        <dbReference type="Proteomes" id="UP000199025"/>
    </source>
</evidence>
<organism evidence="1 2">
    <name type="scientific">Amycolatopsis sacchari</name>
    <dbReference type="NCBI Taxonomy" id="115433"/>
    <lineage>
        <taxon>Bacteria</taxon>
        <taxon>Bacillati</taxon>
        <taxon>Actinomycetota</taxon>
        <taxon>Actinomycetes</taxon>
        <taxon>Pseudonocardiales</taxon>
        <taxon>Pseudonocardiaceae</taxon>
        <taxon>Amycolatopsis</taxon>
    </lineage>
</organism>
<keyword evidence="2" id="KW-1185">Reference proteome</keyword>
<dbReference type="Proteomes" id="UP000199025">
    <property type="component" value="Unassembled WGS sequence"/>
</dbReference>
<accession>A0A1I3TZG0</accession>
<dbReference type="STRING" id="115433.SAMN05421835_108186"/>
<proteinExistence type="predicted"/>
<dbReference type="AlphaFoldDB" id="A0A1I3TZG0"/>